<evidence type="ECO:0000256" key="4">
    <source>
        <dbReference type="SAM" id="SignalP"/>
    </source>
</evidence>
<dbReference type="PRINTS" id="PR01356">
    <property type="entry name" value="GFGPROTEIN"/>
</dbReference>
<dbReference type="AlphaFoldDB" id="A0A1A6GUU1"/>
<feature type="chain" id="PRO_5008345893" description="Nucleoside diphosphate-linked moiety X motif 6" evidence="4">
    <location>
        <begin position="20"/>
        <end position="113"/>
    </location>
</feature>
<keyword evidence="3" id="KW-0963">Cytoplasm</keyword>
<evidence type="ECO:0000313" key="7">
    <source>
        <dbReference type="Proteomes" id="UP000092124"/>
    </source>
</evidence>
<dbReference type="Gene3D" id="3.40.630.30">
    <property type="match status" value="1"/>
</dbReference>
<feature type="domain" description="Pre-nudix hydrolase" evidence="5">
    <location>
        <begin position="50"/>
        <end position="95"/>
    </location>
</feature>
<organism evidence="6 7">
    <name type="scientific">Neotoma lepida</name>
    <name type="common">Desert woodrat</name>
    <dbReference type="NCBI Taxonomy" id="56216"/>
    <lineage>
        <taxon>Eukaryota</taxon>
        <taxon>Metazoa</taxon>
        <taxon>Chordata</taxon>
        <taxon>Craniata</taxon>
        <taxon>Vertebrata</taxon>
        <taxon>Euteleostomi</taxon>
        <taxon>Mammalia</taxon>
        <taxon>Eutheria</taxon>
        <taxon>Euarchontoglires</taxon>
        <taxon>Glires</taxon>
        <taxon>Rodentia</taxon>
        <taxon>Myomorpha</taxon>
        <taxon>Muroidea</taxon>
        <taxon>Cricetidae</taxon>
        <taxon>Neotominae</taxon>
        <taxon>Neotoma</taxon>
    </lineage>
</organism>
<evidence type="ECO:0000259" key="5">
    <source>
        <dbReference type="Pfam" id="PF18290"/>
    </source>
</evidence>
<dbReference type="OrthoDB" id="447842at2759"/>
<accession>A0A1A6GUU1</accession>
<dbReference type="GO" id="GO:0047631">
    <property type="term" value="F:ADP-ribose diphosphatase activity"/>
    <property type="evidence" value="ECO:0007669"/>
    <property type="project" value="TreeGrafter"/>
</dbReference>
<comment type="subunit">
    <text evidence="3">Monomer and homodimer.</text>
</comment>
<comment type="caution">
    <text evidence="6">The sequence shown here is derived from an EMBL/GenBank/DDBJ whole genome shotgun (WGS) entry which is preliminary data.</text>
</comment>
<gene>
    <name evidence="6" type="ORF">A6R68_01761</name>
</gene>
<keyword evidence="3" id="KW-0539">Nucleus</keyword>
<dbReference type="PANTHER" id="PTHR13994:SF46">
    <property type="entry name" value="NUCLEOSIDE DIPHOSPHATE-LINKED MOIETY X MOTIF 6"/>
    <property type="match status" value="1"/>
</dbReference>
<dbReference type="PANTHER" id="PTHR13994">
    <property type="entry name" value="NUDIX HYDROLASE RELATED"/>
    <property type="match status" value="1"/>
</dbReference>
<evidence type="ECO:0000256" key="2">
    <source>
        <dbReference type="ARBA" id="ARBA00022801"/>
    </source>
</evidence>
<dbReference type="EC" id="3.6.1.-" evidence="3"/>
<reference evidence="6 7" key="1">
    <citation type="submission" date="2016-06" db="EMBL/GenBank/DDBJ databases">
        <title>The Draft Genome Sequence and Annotation of the Desert Woodrat Neotoma lepida.</title>
        <authorList>
            <person name="Campbell M."/>
            <person name="Oakeson K.F."/>
            <person name="Yandell M."/>
            <person name="Halpert J.R."/>
            <person name="Dearing D."/>
        </authorList>
    </citation>
    <scope>NUCLEOTIDE SEQUENCE [LARGE SCALE GENOMIC DNA]</scope>
    <source>
        <strain evidence="6">417</strain>
        <tissue evidence="6">Liver</tissue>
    </source>
</reference>
<proteinExistence type="inferred from homology"/>
<comment type="similarity">
    <text evidence="1 3">Belongs to the Nudix hydrolase family.</text>
</comment>
<dbReference type="Proteomes" id="UP000092124">
    <property type="component" value="Unassembled WGS sequence"/>
</dbReference>
<protein>
    <recommendedName>
        <fullName evidence="3">Nucleoside diphosphate-linked moiety X motif 6</fullName>
        <shortName evidence="3">Nudix motif 6</shortName>
        <ecNumber evidence="3">3.6.1.-</ecNumber>
    </recommendedName>
</protein>
<name>A0A1A6GUU1_NEOLE</name>
<keyword evidence="2 3" id="KW-0378">Hydrolase</keyword>
<dbReference type="Pfam" id="PF18290">
    <property type="entry name" value="Nudix_hydro"/>
    <property type="match status" value="1"/>
</dbReference>
<keyword evidence="7" id="KW-1185">Reference proteome</keyword>
<keyword evidence="3" id="KW-0496">Mitochondrion</keyword>
<evidence type="ECO:0000256" key="3">
    <source>
        <dbReference type="RuleBase" id="RU368106"/>
    </source>
</evidence>
<comment type="subcellular location">
    <subcellularLocation>
        <location evidence="3">Cytoplasm</location>
    </subcellularLocation>
    <subcellularLocation>
        <location evidence="3">Nucleus</location>
    </subcellularLocation>
    <subcellularLocation>
        <location evidence="3">Mitochondrion</location>
    </subcellularLocation>
</comment>
<keyword evidence="4" id="KW-0732">Signal</keyword>
<evidence type="ECO:0000256" key="1">
    <source>
        <dbReference type="ARBA" id="ARBA00005582"/>
    </source>
</evidence>
<dbReference type="GO" id="GO:0051287">
    <property type="term" value="F:NAD binding"/>
    <property type="evidence" value="ECO:0007669"/>
    <property type="project" value="TreeGrafter"/>
</dbReference>
<dbReference type="InterPro" id="IPR003293">
    <property type="entry name" value="Nudix_hydrolase6-like"/>
</dbReference>
<dbReference type="InterPro" id="IPR040618">
    <property type="entry name" value="Pre-Nudix"/>
</dbReference>
<dbReference type="GO" id="GO:0005634">
    <property type="term" value="C:nucleus"/>
    <property type="evidence" value="ECO:0007669"/>
    <property type="project" value="UniProtKB-SubCell"/>
</dbReference>
<comment type="function">
    <text evidence="3">May contribute to the regulation of cell proliferation.</text>
</comment>
<dbReference type="STRING" id="56216.A0A1A6GUU1"/>
<dbReference type="GO" id="GO:0035529">
    <property type="term" value="F:NADH pyrophosphatase activity"/>
    <property type="evidence" value="ECO:0007669"/>
    <property type="project" value="TreeGrafter"/>
</dbReference>
<evidence type="ECO:0000313" key="6">
    <source>
        <dbReference type="EMBL" id="OBS69699.1"/>
    </source>
</evidence>
<sequence>MWWLKPAGWWQSALLRAGGAGLRAGPRTASGSPRDAGELQGELDRFGGVSWQSEGRVAAWLHVPILQSHFIASAASLGFRFHHAESHSSTLTLWLGEGPSRLPGYATHQVGVA</sequence>
<dbReference type="EMBL" id="LZPO01067286">
    <property type="protein sequence ID" value="OBS69699.1"/>
    <property type="molecule type" value="Genomic_DNA"/>
</dbReference>
<feature type="non-terminal residue" evidence="6">
    <location>
        <position position="113"/>
    </location>
</feature>
<dbReference type="GO" id="GO:0005739">
    <property type="term" value="C:mitochondrion"/>
    <property type="evidence" value="ECO:0007669"/>
    <property type="project" value="UniProtKB-SubCell"/>
</dbReference>
<feature type="signal peptide" evidence="4">
    <location>
        <begin position="1"/>
        <end position="19"/>
    </location>
</feature>